<feature type="compositionally biased region" description="Polar residues" evidence="1">
    <location>
        <begin position="170"/>
        <end position="179"/>
    </location>
</feature>
<dbReference type="Proteomes" id="UP000005237">
    <property type="component" value="Unassembled WGS sequence"/>
</dbReference>
<evidence type="ECO:0000313" key="2">
    <source>
        <dbReference type="EnsemblMetazoa" id="CJA23398b.1"/>
    </source>
</evidence>
<name>A0A8R1E4B5_CAEJA</name>
<organism evidence="2 3">
    <name type="scientific">Caenorhabditis japonica</name>
    <dbReference type="NCBI Taxonomy" id="281687"/>
    <lineage>
        <taxon>Eukaryota</taxon>
        <taxon>Metazoa</taxon>
        <taxon>Ecdysozoa</taxon>
        <taxon>Nematoda</taxon>
        <taxon>Chromadorea</taxon>
        <taxon>Rhabditida</taxon>
        <taxon>Rhabditina</taxon>
        <taxon>Rhabditomorpha</taxon>
        <taxon>Rhabditoidea</taxon>
        <taxon>Rhabditidae</taxon>
        <taxon>Peloderinae</taxon>
        <taxon>Caenorhabditis</taxon>
    </lineage>
</organism>
<evidence type="ECO:0000256" key="1">
    <source>
        <dbReference type="SAM" id="MobiDB-lite"/>
    </source>
</evidence>
<sequence length="205" mass="23121">MAQKSTIQQENLTAKPGSSRVQQKRLGSKEAALKKSKRRKKTRQRLRRGAVATATSIVSVGVPEATSTSMFERSVADINAVNKLIVCVDSTSPPVAAYRLGRQREDGKPRLLKIVFSSTFALREVLEKVLEKAYKLQSFRTTDGRFIFLRPYMSREELVQYHEIRRKNFANPSPATNANAMPLKPHKDTPTSMVTYQKKTNIVQP</sequence>
<feature type="compositionally biased region" description="Polar residues" evidence="1">
    <location>
        <begin position="1"/>
        <end position="12"/>
    </location>
</feature>
<keyword evidence="3" id="KW-1185">Reference proteome</keyword>
<feature type="region of interest" description="Disordered" evidence="1">
    <location>
        <begin position="1"/>
        <end position="48"/>
    </location>
</feature>
<proteinExistence type="predicted"/>
<feature type="region of interest" description="Disordered" evidence="1">
    <location>
        <begin position="170"/>
        <end position="191"/>
    </location>
</feature>
<protein>
    <submittedName>
        <fullName evidence="2">Uncharacterized protein</fullName>
    </submittedName>
</protein>
<feature type="compositionally biased region" description="Basic residues" evidence="1">
    <location>
        <begin position="34"/>
        <end position="48"/>
    </location>
</feature>
<dbReference type="EnsemblMetazoa" id="CJA23398b.1">
    <property type="protein sequence ID" value="CJA23398b.1"/>
    <property type="gene ID" value="WBGene00178970"/>
</dbReference>
<evidence type="ECO:0000313" key="3">
    <source>
        <dbReference type="Proteomes" id="UP000005237"/>
    </source>
</evidence>
<dbReference type="AlphaFoldDB" id="A0A8R1E4B5"/>
<reference evidence="2" key="2">
    <citation type="submission" date="2022-06" db="UniProtKB">
        <authorList>
            <consortium name="EnsemblMetazoa"/>
        </authorList>
    </citation>
    <scope>IDENTIFICATION</scope>
    <source>
        <strain evidence="2">DF5081</strain>
    </source>
</reference>
<reference evidence="3" key="1">
    <citation type="submission" date="2010-08" db="EMBL/GenBank/DDBJ databases">
        <authorList>
            <consortium name="Caenorhabditis japonica Sequencing Consortium"/>
            <person name="Wilson R.K."/>
        </authorList>
    </citation>
    <scope>NUCLEOTIDE SEQUENCE [LARGE SCALE GENOMIC DNA]</scope>
    <source>
        <strain evidence="3">DF5081</strain>
    </source>
</reference>
<accession>A0A8R1E4B5</accession>